<dbReference type="Proteomes" id="UP000789831">
    <property type="component" value="Unassembled WGS sequence"/>
</dbReference>
<sequence length="712" mass="79810">MSHGRKASITTNNNSQPPPTRILRSSRKRKNEEAQEPPVLVNTTTRDKVAANEATTSQEVANVNGNKTKATATNKPKAQRGGRNKKRKVEDTDESFNNELQKEEENNDLQANVQEVQEAVNHTDLRENNTKGKGKSHEGSTIDLEITIQKKEDNTSQELPKSKEHRGRDNKAPQEEDSSEQPNITQINENNVTSLPQDTPNQQEDNNIDAEKPNGKGRRGQKKRTRNDDETNIEQNERIPTNDDDIIITSSHNTRNAAKKRKKNNTDNGVKLENPALLEEPRTDSMEIKETVAAYLTTNPKSELTGIDMKFFMKTIFCEKRYKKFTKEQKARLIGLVPSVDKVPIIKNNSEKGKEKMEIDEPIEIDEQLELEYLMKYSDQAEIPNASSSFDITSFASSSKDIVTVDSASLPAESAADTDASDIVKVVDLTAENAEIVTIDGADFPAESANSVSFKIEDHGKGLPAVAAESTTINNNKRPKEKIRQYFFNDMQFYGCVKAFKEKLSWNHFDPKWIKRNQANQKRLKNIMDEDWKWGHNLVSKSPLLAGDSASLSLQDLCKAAIIRAGDELHYKRTFNKANAVVEGVVKVIDIKPDGTMYVVNQSKTPQQSPAKQPAKRGSKPKDTTTVQTPVIASSSSTFTTNNTTIETPLSITTISSLETKVLDDDARVSKQQRPNGNAYKSFRLVRAGRNLGTIFALRSEYYEKTHRLIIY</sequence>
<evidence type="ECO:0000313" key="3">
    <source>
        <dbReference type="Proteomes" id="UP000789831"/>
    </source>
</evidence>
<name>A0A9N9DJC5_9GLOM</name>
<reference evidence="2" key="1">
    <citation type="submission" date="2021-06" db="EMBL/GenBank/DDBJ databases">
        <authorList>
            <person name="Kallberg Y."/>
            <person name="Tangrot J."/>
            <person name="Rosling A."/>
        </authorList>
    </citation>
    <scope>NUCLEOTIDE SEQUENCE</scope>
    <source>
        <strain evidence="2">MT106</strain>
    </source>
</reference>
<feature type="region of interest" description="Disordered" evidence="1">
    <location>
        <begin position="1"/>
        <end position="271"/>
    </location>
</feature>
<accession>A0A9N9DJC5</accession>
<feature type="compositionally biased region" description="Basic and acidic residues" evidence="1">
    <location>
        <begin position="148"/>
        <end position="174"/>
    </location>
</feature>
<evidence type="ECO:0000313" key="2">
    <source>
        <dbReference type="EMBL" id="CAG8638470.1"/>
    </source>
</evidence>
<dbReference type="AlphaFoldDB" id="A0A9N9DJC5"/>
<protein>
    <submittedName>
        <fullName evidence="2">1342_t:CDS:1</fullName>
    </submittedName>
</protein>
<feature type="compositionally biased region" description="Low complexity" evidence="1">
    <location>
        <begin position="61"/>
        <end position="76"/>
    </location>
</feature>
<feature type="compositionally biased region" description="Basic residues" evidence="1">
    <location>
        <begin position="215"/>
        <end position="225"/>
    </location>
</feature>
<feature type="compositionally biased region" description="Basic residues" evidence="1">
    <location>
        <begin position="77"/>
        <end position="87"/>
    </location>
</feature>
<proteinExistence type="predicted"/>
<feature type="region of interest" description="Disordered" evidence="1">
    <location>
        <begin position="602"/>
        <end position="627"/>
    </location>
</feature>
<feature type="compositionally biased region" description="Polar residues" evidence="1">
    <location>
        <begin position="602"/>
        <end position="611"/>
    </location>
</feature>
<evidence type="ECO:0000256" key="1">
    <source>
        <dbReference type="SAM" id="MobiDB-lite"/>
    </source>
</evidence>
<organism evidence="2 3">
    <name type="scientific">Ambispora gerdemannii</name>
    <dbReference type="NCBI Taxonomy" id="144530"/>
    <lineage>
        <taxon>Eukaryota</taxon>
        <taxon>Fungi</taxon>
        <taxon>Fungi incertae sedis</taxon>
        <taxon>Mucoromycota</taxon>
        <taxon>Glomeromycotina</taxon>
        <taxon>Glomeromycetes</taxon>
        <taxon>Archaeosporales</taxon>
        <taxon>Ambisporaceae</taxon>
        <taxon>Ambispora</taxon>
    </lineage>
</organism>
<dbReference type="EMBL" id="CAJVPL010003792">
    <property type="protein sequence ID" value="CAG8638470.1"/>
    <property type="molecule type" value="Genomic_DNA"/>
</dbReference>
<keyword evidence="3" id="KW-1185">Reference proteome</keyword>
<dbReference type="OrthoDB" id="2289918at2759"/>
<comment type="caution">
    <text evidence="2">The sequence shown here is derived from an EMBL/GenBank/DDBJ whole genome shotgun (WGS) entry which is preliminary data.</text>
</comment>
<feature type="compositionally biased region" description="Polar residues" evidence="1">
    <location>
        <begin position="180"/>
        <end position="205"/>
    </location>
</feature>
<feature type="compositionally biased region" description="Basic and acidic residues" evidence="1">
    <location>
        <begin position="121"/>
        <end position="140"/>
    </location>
</feature>
<gene>
    <name evidence="2" type="ORF">AGERDE_LOCUS10864</name>
</gene>